<evidence type="ECO:0000256" key="1">
    <source>
        <dbReference type="ARBA" id="ARBA00006102"/>
    </source>
</evidence>
<dbReference type="SUPFAM" id="SSF52096">
    <property type="entry name" value="ClpP/crotonase"/>
    <property type="match status" value="2"/>
</dbReference>
<keyword evidence="5" id="KW-1185">Reference proteome</keyword>
<dbReference type="EMBL" id="QYTU02000001">
    <property type="protein sequence ID" value="RWR15062.1"/>
    <property type="molecule type" value="Genomic_DNA"/>
</dbReference>
<dbReference type="GO" id="GO:0003989">
    <property type="term" value="F:acetyl-CoA carboxylase activity"/>
    <property type="evidence" value="ECO:0007669"/>
    <property type="project" value="InterPro"/>
</dbReference>
<dbReference type="InterPro" id="IPR034733">
    <property type="entry name" value="AcCoA_carboxyl_beta"/>
</dbReference>
<sequence length="529" mass="58706">MNYVKKHTWRRSELTDIYDKINELYDRRREAELGGGDERIARQHEKGKLTARERIELLLDEGTFVELNPFIEHRSSDFGLEEMKYPGDGVVTGYGKINGRPVYLFSQDFTVFGGALGEMHAEKIAKAMDLAAKNGAPFIGLNDSGGARIQEGVVSLDGYGHVFYRNAIYSGVIPQISVIMGPCAGGAVYSPAITDFVFMVDKTSQMFITGPKVIETVTGEKISSENLGGSKVHNTISGNAHFRADSEEEVLLMVRKLLTYLPQNNQEKSTREKWIAGDELRPDLADAVPYDAVKPYDVREVIGQVVDDNSFFEVQKEFAKNIVVGFARIRGEAVGLVCNQPKFLAGGLDIDSSDKAARFIRFCDSFNIPIITFEDVTGFFPGVKQEHGGIIRHGAKILYAYSEATVPKITVILRKAYGGAYVALNSKSIGADLVFAWPNAEIAVMGPQGAANIIFAREIAQSENPDETRNQKITVYREKFANPYVAAARGMVDDVIDPRETRLKLIQALEMLHNKQEERPRKKHGNIPL</sequence>
<dbReference type="GO" id="GO:0006633">
    <property type="term" value="P:fatty acid biosynthetic process"/>
    <property type="evidence" value="ECO:0007669"/>
    <property type="project" value="InterPro"/>
</dbReference>
<dbReference type="InterPro" id="IPR051047">
    <property type="entry name" value="AccD/PCCB"/>
</dbReference>
<evidence type="ECO:0000259" key="3">
    <source>
        <dbReference type="PROSITE" id="PS50989"/>
    </source>
</evidence>
<comment type="caution">
    <text evidence="4">The sequence shown here is derived from an EMBL/GenBank/DDBJ whole genome shotgun (WGS) entry which is preliminary data.</text>
</comment>
<dbReference type="GO" id="GO:0009317">
    <property type="term" value="C:acetyl-CoA carboxylase complex"/>
    <property type="evidence" value="ECO:0007669"/>
    <property type="project" value="InterPro"/>
</dbReference>
<accession>A0A443J3M0</accession>
<dbReference type="FunFam" id="3.90.226.10:FF:000017">
    <property type="entry name" value="Propionyl-CoA carboxylase subunit beta 5"/>
    <property type="match status" value="1"/>
</dbReference>
<dbReference type="Pfam" id="PF01039">
    <property type="entry name" value="Carboxyl_trans"/>
    <property type="match status" value="1"/>
</dbReference>
<proteinExistence type="inferred from homology"/>
<dbReference type="PANTHER" id="PTHR43842:SF2">
    <property type="entry name" value="PROPIONYL-COA CARBOXYLASE BETA CHAIN, MITOCHONDRIAL"/>
    <property type="match status" value="1"/>
</dbReference>
<feature type="domain" description="CoA carboxyltransferase C-terminal" evidence="3">
    <location>
        <begin position="276"/>
        <end position="522"/>
    </location>
</feature>
<gene>
    <name evidence="4" type="ORF">D4N35_000515</name>
</gene>
<dbReference type="GO" id="GO:0015977">
    <property type="term" value="P:carbon fixation"/>
    <property type="evidence" value="ECO:0007669"/>
    <property type="project" value="UniProtKB-ARBA"/>
</dbReference>
<dbReference type="PROSITE" id="PS50980">
    <property type="entry name" value="COA_CT_NTER"/>
    <property type="match status" value="1"/>
</dbReference>
<dbReference type="PANTHER" id="PTHR43842">
    <property type="entry name" value="PROPIONYL-COA CARBOXYLASE BETA CHAIN"/>
    <property type="match status" value="1"/>
</dbReference>
<evidence type="ECO:0000259" key="2">
    <source>
        <dbReference type="PROSITE" id="PS50980"/>
    </source>
</evidence>
<feature type="domain" description="CoA carboxyltransferase N-terminal" evidence="2">
    <location>
        <begin position="17"/>
        <end position="273"/>
    </location>
</feature>
<dbReference type="PRINTS" id="PR01070">
    <property type="entry name" value="ACCCTRFRASEB"/>
</dbReference>
<protein>
    <submittedName>
        <fullName evidence="4">Acyl-CoA carboxylase subunit beta</fullName>
    </submittedName>
</protein>
<dbReference type="Gene3D" id="3.90.226.10">
    <property type="entry name" value="2-enoyl-CoA Hydratase, Chain A, domain 1"/>
    <property type="match status" value="2"/>
</dbReference>
<organism evidence="4 5">
    <name type="scientific">Siminovitchia fortis</name>
    <dbReference type="NCBI Taxonomy" id="254758"/>
    <lineage>
        <taxon>Bacteria</taxon>
        <taxon>Bacillati</taxon>
        <taxon>Bacillota</taxon>
        <taxon>Bacilli</taxon>
        <taxon>Bacillales</taxon>
        <taxon>Bacillaceae</taxon>
        <taxon>Siminovitchia</taxon>
    </lineage>
</organism>
<comment type="similarity">
    <text evidence="1">Belongs to the AccD/PCCB family.</text>
</comment>
<dbReference type="PROSITE" id="PS50989">
    <property type="entry name" value="COA_CT_CTER"/>
    <property type="match status" value="1"/>
</dbReference>
<dbReference type="Proteomes" id="UP000273811">
    <property type="component" value="Unassembled WGS sequence"/>
</dbReference>
<dbReference type="InterPro" id="IPR011763">
    <property type="entry name" value="COA_CT_C"/>
</dbReference>
<dbReference type="AlphaFoldDB" id="A0A443J3M0"/>
<evidence type="ECO:0000313" key="5">
    <source>
        <dbReference type="Proteomes" id="UP000273811"/>
    </source>
</evidence>
<dbReference type="GO" id="GO:0004658">
    <property type="term" value="F:propionyl-CoA carboxylase activity"/>
    <property type="evidence" value="ECO:0007669"/>
    <property type="project" value="UniProtKB-ARBA"/>
</dbReference>
<evidence type="ECO:0000313" key="4">
    <source>
        <dbReference type="EMBL" id="RWR15062.1"/>
    </source>
</evidence>
<dbReference type="OrthoDB" id="9803706at2"/>
<dbReference type="InterPro" id="IPR029045">
    <property type="entry name" value="ClpP/crotonase-like_dom_sf"/>
</dbReference>
<dbReference type="FunFam" id="3.90.226.10:FF:000016">
    <property type="entry name" value="Propionyl-CoA carboxylase, beta subunit"/>
    <property type="match status" value="1"/>
</dbReference>
<dbReference type="InterPro" id="IPR000438">
    <property type="entry name" value="Acetyl_CoA_COase_Trfase_b_su"/>
</dbReference>
<dbReference type="InterPro" id="IPR011762">
    <property type="entry name" value="COA_CT_N"/>
</dbReference>
<name>A0A443J3M0_9BACI</name>
<reference evidence="4" key="1">
    <citation type="submission" date="2018-12" db="EMBL/GenBank/DDBJ databases">
        <authorList>
            <person name="Sun L."/>
            <person name="Chen Z."/>
        </authorList>
    </citation>
    <scope>NUCLEOTIDE SEQUENCE [LARGE SCALE GENOMIC DNA]</scope>
    <source>
        <strain evidence="4">DSM 16012</strain>
    </source>
</reference>